<sequence length="274" mass="30779">MDRAQLADFLRTRREALQPEDVGLPRGPRRRAGGLRREEVAALAGMSADYYNRIEQQRGSIPSEPMLAALAQALQLTLSERDHLFHLGGHPAPQRVRDDRISPIMARIVESLSDIPALVMTDLGETLVQTPPAVALLGDYTRFTGLSRYLVYRYYTDPATRELYPVADQEKRGRVFTADLRVEYRKDPDGVPGEIVTALLAASPEFAEVWGRHEVDVAHHHDLKRYRHDELGELELYAQPLLDLDKDQYLLVFTAVPGSPSHEKLQRLAAGIPG</sequence>
<dbReference type="SUPFAM" id="SSF47413">
    <property type="entry name" value="lambda repressor-like DNA-binding domains"/>
    <property type="match status" value="1"/>
</dbReference>
<dbReference type="SMART" id="SM00530">
    <property type="entry name" value="HTH_XRE"/>
    <property type="match status" value="1"/>
</dbReference>
<dbReference type="PANTHER" id="PTHR35010">
    <property type="entry name" value="BLL4672 PROTEIN-RELATED"/>
    <property type="match status" value="1"/>
</dbReference>
<reference evidence="2 3" key="1">
    <citation type="submission" date="2023-07" db="EMBL/GenBank/DDBJ databases">
        <title>Sequencing the genomes of 1000 actinobacteria strains.</title>
        <authorList>
            <person name="Klenk H.-P."/>
        </authorList>
    </citation>
    <scope>NUCLEOTIDE SEQUENCE [LARGE SCALE GENOMIC DNA]</scope>
    <source>
        <strain evidence="2 3">DSM 44711</strain>
    </source>
</reference>
<dbReference type="Gene3D" id="3.30.450.180">
    <property type="match status" value="1"/>
</dbReference>
<dbReference type="Proteomes" id="UP001183629">
    <property type="component" value="Unassembled WGS sequence"/>
</dbReference>
<dbReference type="GO" id="GO:0003677">
    <property type="term" value="F:DNA binding"/>
    <property type="evidence" value="ECO:0007669"/>
    <property type="project" value="InterPro"/>
</dbReference>
<protein>
    <submittedName>
        <fullName evidence="2">Transcriptional regulator with XRE-family HTH domain</fullName>
    </submittedName>
</protein>
<dbReference type="AlphaFoldDB" id="A0AAE3ZXH7"/>
<dbReference type="PANTHER" id="PTHR35010:SF2">
    <property type="entry name" value="BLL4672 PROTEIN"/>
    <property type="match status" value="1"/>
</dbReference>
<accession>A0AAE3ZXH7</accession>
<name>A0AAE3ZXH7_9ACTN</name>
<gene>
    <name evidence="2" type="ORF">J2S44_008078</name>
</gene>
<evidence type="ECO:0000259" key="1">
    <source>
        <dbReference type="PROSITE" id="PS50943"/>
    </source>
</evidence>
<dbReference type="InterPro" id="IPR041413">
    <property type="entry name" value="MLTR_LBD"/>
</dbReference>
<dbReference type="Pfam" id="PF13560">
    <property type="entry name" value="HTH_31"/>
    <property type="match status" value="1"/>
</dbReference>
<feature type="domain" description="HTH cro/C1-type" evidence="1">
    <location>
        <begin position="34"/>
        <end position="81"/>
    </location>
</feature>
<evidence type="ECO:0000313" key="2">
    <source>
        <dbReference type="EMBL" id="MDR7327828.1"/>
    </source>
</evidence>
<proteinExistence type="predicted"/>
<dbReference type="Gene3D" id="1.10.260.40">
    <property type="entry name" value="lambda repressor-like DNA-binding domains"/>
    <property type="match status" value="1"/>
</dbReference>
<dbReference type="InterPro" id="IPR001387">
    <property type="entry name" value="Cro/C1-type_HTH"/>
</dbReference>
<keyword evidence="3" id="KW-1185">Reference proteome</keyword>
<dbReference type="PROSITE" id="PS50943">
    <property type="entry name" value="HTH_CROC1"/>
    <property type="match status" value="1"/>
</dbReference>
<dbReference type="RefSeq" id="WP_310428495.1">
    <property type="nucleotide sequence ID" value="NZ_JAVDYC010000001.1"/>
</dbReference>
<dbReference type="InterPro" id="IPR010982">
    <property type="entry name" value="Lambda_DNA-bd_dom_sf"/>
</dbReference>
<dbReference type="EMBL" id="JAVDYC010000001">
    <property type="protein sequence ID" value="MDR7327828.1"/>
    <property type="molecule type" value="Genomic_DNA"/>
</dbReference>
<comment type="caution">
    <text evidence="2">The sequence shown here is derived from an EMBL/GenBank/DDBJ whole genome shotgun (WGS) entry which is preliminary data.</text>
</comment>
<organism evidence="2 3">
    <name type="scientific">Catenuloplanes niger</name>
    <dbReference type="NCBI Taxonomy" id="587534"/>
    <lineage>
        <taxon>Bacteria</taxon>
        <taxon>Bacillati</taxon>
        <taxon>Actinomycetota</taxon>
        <taxon>Actinomycetes</taxon>
        <taxon>Micromonosporales</taxon>
        <taxon>Micromonosporaceae</taxon>
        <taxon>Catenuloplanes</taxon>
    </lineage>
</organism>
<dbReference type="Pfam" id="PF17765">
    <property type="entry name" value="MLTR_LBD"/>
    <property type="match status" value="1"/>
</dbReference>
<evidence type="ECO:0000313" key="3">
    <source>
        <dbReference type="Proteomes" id="UP001183629"/>
    </source>
</evidence>
<dbReference type="CDD" id="cd00093">
    <property type="entry name" value="HTH_XRE"/>
    <property type="match status" value="1"/>
</dbReference>